<evidence type="ECO:0000256" key="3">
    <source>
        <dbReference type="SAM" id="Phobius"/>
    </source>
</evidence>
<dbReference type="InterPro" id="IPR020635">
    <property type="entry name" value="Tyr_kinase_cat_dom"/>
</dbReference>
<dbReference type="SUPFAM" id="SSF50985">
    <property type="entry name" value="RCC1/BLIP-II"/>
    <property type="match status" value="1"/>
</dbReference>
<dbReference type="InterPro" id="IPR017441">
    <property type="entry name" value="Protein_kinase_ATP_BS"/>
</dbReference>
<keyword evidence="3" id="KW-1133">Transmembrane helix</keyword>
<dbReference type="GO" id="GO:0005524">
    <property type="term" value="F:ATP binding"/>
    <property type="evidence" value="ECO:0007669"/>
    <property type="project" value="UniProtKB-UniRule"/>
</dbReference>
<protein>
    <submittedName>
        <fullName evidence="6">Protein kinase domain</fullName>
    </submittedName>
</protein>
<dbReference type="PROSITE" id="PS50011">
    <property type="entry name" value="PROTEIN_KINASE_DOM"/>
    <property type="match status" value="1"/>
</dbReference>
<keyword evidence="6" id="KW-0418">Kinase</keyword>
<evidence type="ECO:0000313" key="7">
    <source>
        <dbReference type="Proteomes" id="UP001370490"/>
    </source>
</evidence>
<feature type="transmembrane region" description="Helical" evidence="3">
    <location>
        <begin position="378"/>
        <end position="400"/>
    </location>
</feature>
<evidence type="ECO:0000256" key="1">
    <source>
        <dbReference type="PROSITE-ProRule" id="PRU10141"/>
    </source>
</evidence>
<proteinExistence type="predicted"/>
<dbReference type="Gene3D" id="2.130.10.30">
    <property type="entry name" value="Regulator of chromosome condensation 1/beta-lactamase-inhibitor protein II"/>
    <property type="match status" value="1"/>
</dbReference>
<organism evidence="6 7">
    <name type="scientific">Dillenia turbinata</name>
    <dbReference type="NCBI Taxonomy" id="194707"/>
    <lineage>
        <taxon>Eukaryota</taxon>
        <taxon>Viridiplantae</taxon>
        <taxon>Streptophyta</taxon>
        <taxon>Embryophyta</taxon>
        <taxon>Tracheophyta</taxon>
        <taxon>Spermatophyta</taxon>
        <taxon>Magnoliopsida</taxon>
        <taxon>eudicotyledons</taxon>
        <taxon>Gunneridae</taxon>
        <taxon>Pentapetalae</taxon>
        <taxon>Dilleniales</taxon>
        <taxon>Dilleniaceae</taxon>
        <taxon>Dillenia</taxon>
    </lineage>
</organism>
<gene>
    <name evidence="6" type="ORF">RJ641_031491</name>
</gene>
<evidence type="ECO:0000256" key="2">
    <source>
        <dbReference type="SAM" id="MobiDB-lite"/>
    </source>
</evidence>
<reference evidence="6 7" key="1">
    <citation type="submission" date="2023-12" db="EMBL/GenBank/DDBJ databases">
        <title>A high-quality genome assembly for Dillenia turbinata (Dilleniales).</title>
        <authorList>
            <person name="Chanderbali A."/>
        </authorList>
    </citation>
    <scope>NUCLEOTIDE SEQUENCE [LARGE SCALE GENOMIC DNA]</scope>
    <source>
        <strain evidence="6">LSX21</strain>
        <tissue evidence="6">Leaf</tissue>
    </source>
</reference>
<dbReference type="PANTHER" id="PTHR46146">
    <property type="entry name" value="SERINE/THREONINE-PROTEIN KINASE-LIKE PROTEIN CCR4"/>
    <property type="match status" value="1"/>
</dbReference>
<evidence type="ECO:0000256" key="4">
    <source>
        <dbReference type="SAM" id="SignalP"/>
    </source>
</evidence>
<keyword evidence="1" id="KW-0067">ATP-binding</keyword>
<dbReference type="PROSITE" id="PS00107">
    <property type="entry name" value="PROTEIN_KINASE_ATP"/>
    <property type="match status" value="1"/>
</dbReference>
<evidence type="ECO:0000313" key="6">
    <source>
        <dbReference type="EMBL" id="KAK6937983.1"/>
    </source>
</evidence>
<dbReference type="InterPro" id="IPR009091">
    <property type="entry name" value="RCC1/BLIP-II"/>
</dbReference>
<comment type="caution">
    <text evidence="6">The sequence shown here is derived from an EMBL/GenBank/DDBJ whole genome shotgun (WGS) entry which is preliminary data.</text>
</comment>
<dbReference type="InterPro" id="IPR000719">
    <property type="entry name" value="Prot_kinase_dom"/>
</dbReference>
<name>A0AAN8ZKX7_9MAGN</name>
<keyword evidence="7" id="KW-1185">Reference proteome</keyword>
<keyword evidence="6" id="KW-0808">Transferase</keyword>
<dbReference type="InterPro" id="IPR011009">
    <property type="entry name" value="Kinase-like_dom_sf"/>
</dbReference>
<keyword evidence="4" id="KW-0732">Signal</keyword>
<dbReference type="Gene3D" id="3.30.200.20">
    <property type="entry name" value="Phosphorylase Kinase, domain 1"/>
    <property type="match status" value="1"/>
</dbReference>
<dbReference type="EMBL" id="JBAMMX010000006">
    <property type="protein sequence ID" value="KAK6937983.1"/>
    <property type="molecule type" value="Genomic_DNA"/>
</dbReference>
<dbReference type="Pfam" id="PF00069">
    <property type="entry name" value="Pkinase"/>
    <property type="match status" value="1"/>
</dbReference>
<dbReference type="GO" id="GO:0004713">
    <property type="term" value="F:protein tyrosine kinase activity"/>
    <property type="evidence" value="ECO:0007669"/>
    <property type="project" value="InterPro"/>
</dbReference>
<sequence>MAFQFQFAKSFSLSILISLSFLLHPIFSLSTIAISETSNDTIVCALVINQQQQQQSFLNCTSLYSRLQIPITSSQNSSLAGVVAGDGFVCLLRSPNPSQSSTMIMGCWRFSGDNTTHMSYKRIYKGPALTELEAGNSHICGLTEATLQLQCWQWPGFHPTTHFISIAVGEDFLCGLSKTGMIKCMVRSNTSASNVVGHEPREGHFSAIAAGFRHACAVSSWGELVCWGDAGQLPQPDRGFAAVALGENCSCAQRLNGTVVCWGENNFKLPESLRNAYFTTIVAKRSVFCGVLSNFSLICWGRSQVFETMNVYNDVLPGPCRNECLCGEMLPDSGKYCSSGYVCRPSVEHYDPSRSEPPSQPPNPNDTPSSSHNNIKSVSLIAVGSVGSFSLIMTICFWLYEYCRGRICRVYDSSRLDEIGTSTRSSSTDHQGQQARSLGLERRLSHLVSLGNACPLKEFPLQVLLQATDNFSQDHKIGSGSFGSVYYAVLEDGCEVAIKRAETTSSSSSFAHVYPRGTKRQEDKDLAFLNELEFLSRLNHKNLVHLLGFCEDCNERILIHRVLDPNVPPPTPFEIEAVAYTGYLAVDCVMLEGRDRPSMTEIVNGLERALAACLPAPLLSTSLSYASSPSKIVCSVH</sequence>
<dbReference type="AlphaFoldDB" id="A0AAN8ZKX7"/>
<dbReference type="Proteomes" id="UP001370490">
    <property type="component" value="Unassembled WGS sequence"/>
</dbReference>
<dbReference type="SMART" id="SM00219">
    <property type="entry name" value="TyrKc"/>
    <property type="match status" value="1"/>
</dbReference>
<keyword evidence="1" id="KW-0547">Nucleotide-binding</keyword>
<feature type="signal peptide" evidence="4">
    <location>
        <begin position="1"/>
        <end position="28"/>
    </location>
</feature>
<accession>A0AAN8ZKX7</accession>
<dbReference type="PANTHER" id="PTHR46146:SF4">
    <property type="entry name" value="SERINE_THREONINE-PROTEIN KINASE-LIKE PROTEIN CCR4"/>
    <property type="match status" value="1"/>
</dbReference>
<feature type="domain" description="Protein kinase" evidence="5">
    <location>
        <begin position="471"/>
        <end position="637"/>
    </location>
</feature>
<feature type="region of interest" description="Disordered" evidence="2">
    <location>
        <begin position="351"/>
        <end position="371"/>
    </location>
</feature>
<feature type="chain" id="PRO_5042935695" evidence="4">
    <location>
        <begin position="29"/>
        <end position="637"/>
    </location>
</feature>
<dbReference type="SUPFAM" id="SSF56112">
    <property type="entry name" value="Protein kinase-like (PK-like)"/>
    <property type="match status" value="1"/>
</dbReference>
<dbReference type="Pfam" id="PF13540">
    <property type="entry name" value="RCC1_2"/>
    <property type="match status" value="1"/>
</dbReference>
<feature type="binding site" evidence="1">
    <location>
        <position position="499"/>
    </location>
    <ligand>
        <name>ATP</name>
        <dbReference type="ChEBI" id="CHEBI:30616"/>
    </ligand>
</feature>
<keyword evidence="3" id="KW-0812">Transmembrane</keyword>
<keyword evidence="3" id="KW-0472">Membrane</keyword>
<dbReference type="GO" id="GO:0042803">
    <property type="term" value="F:protein homodimerization activity"/>
    <property type="evidence" value="ECO:0007669"/>
    <property type="project" value="UniProtKB-ARBA"/>
</dbReference>
<evidence type="ECO:0000259" key="5">
    <source>
        <dbReference type="PROSITE" id="PS50011"/>
    </source>
</evidence>